<evidence type="ECO:0000256" key="1">
    <source>
        <dbReference type="ARBA" id="ARBA00009924"/>
    </source>
</evidence>
<keyword evidence="3 5" id="KW-0418">Kinase</keyword>
<evidence type="ECO:0000313" key="6">
    <source>
        <dbReference type="Proteomes" id="UP000450676"/>
    </source>
</evidence>
<dbReference type="InterPro" id="IPR027417">
    <property type="entry name" value="P-loop_NTPase"/>
</dbReference>
<dbReference type="EMBL" id="WWCU01000001">
    <property type="protein sequence ID" value="MYN05820.1"/>
    <property type="molecule type" value="Genomic_DNA"/>
</dbReference>
<dbReference type="Proteomes" id="UP000450676">
    <property type="component" value="Unassembled WGS sequence"/>
</dbReference>
<dbReference type="PANTHER" id="PTHR34383">
    <property type="entry name" value="POLYPHOSPHATE:AMP PHOSPHOTRANSFERASE-RELATED"/>
    <property type="match status" value="1"/>
</dbReference>
<dbReference type="Pfam" id="PF03976">
    <property type="entry name" value="PPK2"/>
    <property type="match status" value="1"/>
</dbReference>
<reference evidence="5 6" key="1">
    <citation type="submission" date="2019-12" db="EMBL/GenBank/DDBJ databases">
        <title>Novel species isolated from a subtropical stream in China.</title>
        <authorList>
            <person name="Lu H."/>
        </authorList>
    </citation>
    <scope>NUCLEOTIDE SEQUENCE [LARGE SCALE GENOMIC DNA]</scope>
    <source>
        <strain evidence="5 6">FT127W</strain>
    </source>
</reference>
<evidence type="ECO:0000256" key="3">
    <source>
        <dbReference type="ARBA" id="ARBA00022777"/>
    </source>
</evidence>
<dbReference type="PIRSF" id="PIRSF028756">
    <property type="entry name" value="PPK2_prd"/>
    <property type="match status" value="1"/>
</dbReference>
<evidence type="ECO:0000259" key="4">
    <source>
        <dbReference type="Pfam" id="PF03976"/>
    </source>
</evidence>
<dbReference type="InterPro" id="IPR022488">
    <property type="entry name" value="PPK2-related"/>
</dbReference>
<dbReference type="Gene3D" id="3.40.50.300">
    <property type="entry name" value="P-loop containing nucleotide triphosphate hydrolases"/>
    <property type="match status" value="1"/>
</dbReference>
<name>A0A7X4H6W5_9BURK</name>
<dbReference type="GO" id="GO:0006797">
    <property type="term" value="P:polyphosphate metabolic process"/>
    <property type="evidence" value="ECO:0007669"/>
    <property type="project" value="InterPro"/>
</dbReference>
<dbReference type="NCBIfam" id="TIGR03709">
    <property type="entry name" value="PPK2_rel_1"/>
    <property type="match status" value="1"/>
</dbReference>
<comment type="similarity">
    <text evidence="1">Belongs to the polyphosphate kinase 2 (PPK2) family. Class I subfamily.</text>
</comment>
<dbReference type="GO" id="GO:0008976">
    <property type="term" value="F:polyphosphate kinase activity"/>
    <property type="evidence" value="ECO:0007669"/>
    <property type="project" value="InterPro"/>
</dbReference>
<dbReference type="PANTHER" id="PTHR34383:SF3">
    <property type="entry name" value="POLYPHOSPHATE:AMP PHOSPHOTRANSFERASE"/>
    <property type="match status" value="1"/>
</dbReference>
<dbReference type="SUPFAM" id="SSF52540">
    <property type="entry name" value="P-loop containing nucleoside triphosphate hydrolases"/>
    <property type="match status" value="1"/>
</dbReference>
<sequence length="272" mass="31060">MKSPTKALELFRLPDDFTLRDADASRQPLGDCDKGDHKDATAALLERVAALQPMLNAQRKHKVLLVLQGMDASGKDGAVRSLFGAINPVGLRAVSFKAPTEIELAHDYLWRVHREVPAKGELTVFNRSHYEDVLITRVQGMVDAKECKRRYAHIRDFERMLAETGTTIIKVFLHISRDEQRTRLQARLDDPAKQWKLDPADFELRKKWRAFERAYEDALRETDSDHAPWYVVPADSKPHRDLAIASILLETLEGLKLKWPKPDPALLAIKIR</sequence>
<evidence type="ECO:0000313" key="5">
    <source>
        <dbReference type="EMBL" id="MYN05820.1"/>
    </source>
</evidence>
<accession>A0A7X4H6W5</accession>
<organism evidence="5 6">
    <name type="scientific">Pseudoduganella aquatica</name>
    <dbReference type="NCBI Taxonomy" id="2660641"/>
    <lineage>
        <taxon>Bacteria</taxon>
        <taxon>Pseudomonadati</taxon>
        <taxon>Pseudomonadota</taxon>
        <taxon>Betaproteobacteria</taxon>
        <taxon>Burkholderiales</taxon>
        <taxon>Oxalobacteraceae</taxon>
        <taxon>Telluria group</taxon>
        <taxon>Pseudoduganella</taxon>
    </lineage>
</organism>
<evidence type="ECO:0000256" key="2">
    <source>
        <dbReference type="ARBA" id="ARBA00022679"/>
    </source>
</evidence>
<keyword evidence="2" id="KW-0808">Transferase</keyword>
<feature type="domain" description="Polyphosphate kinase-2-related" evidence="4">
    <location>
        <begin position="33"/>
        <end position="254"/>
    </location>
</feature>
<gene>
    <name evidence="5" type="ORF">GTP77_00545</name>
</gene>
<dbReference type="AlphaFoldDB" id="A0A7X4H6W5"/>
<dbReference type="InterPro" id="IPR016898">
    <property type="entry name" value="Polyphosphate_phosphotransfera"/>
</dbReference>
<protein>
    <submittedName>
        <fullName evidence="5">Polyphosphate kinase 2 family protein</fullName>
    </submittedName>
</protein>
<dbReference type="RefSeq" id="WP_161070216.1">
    <property type="nucleotide sequence ID" value="NZ_CP086370.1"/>
</dbReference>
<dbReference type="InterPro" id="IPR022300">
    <property type="entry name" value="PPK2-rel_1"/>
</dbReference>
<proteinExistence type="inferred from homology"/>
<keyword evidence="6" id="KW-1185">Reference proteome</keyword>
<comment type="caution">
    <text evidence="5">The sequence shown here is derived from an EMBL/GenBank/DDBJ whole genome shotgun (WGS) entry which is preliminary data.</text>
</comment>